<dbReference type="InterPro" id="IPR011082">
    <property type="entry name" value="Exosome-assoc_fac/DNA_repair"/>
</dbReference>
<organism evidence="4 5">
    <name type="scientific">Zostera marina</name>
    <name type="common">Eelgrass</name>
    <dbReference type="NCBI Taxonomy" id="29655"/>
    <lineage>
        <taxon>Eukaryota</taxon>
        <taxon>Viridiplantae</taxon>
        <taxon>Streptophyta</taxon>
        <taxon>Embryophyta</taxon>
        <taxon>Tracheophyta</taxon>
        <taxon>Spermatophyta</taxon>
        <taxon>Magnoliopsida</taxon>
        <taxon>Liliopsida</taxon>
        <taxon>Zosteraceae</taxon>
        <taxon>Zostera</taxon>
    </lineage>
</organism>
<evidence type="ECO:0000313" key="5">
    <source>
        <dbReference type="Proteomes" id="UP000036987"/>
    </source>
</evidence>
<feature type="chain" id="PRO_5005527032" description="Nuclear nucleic acid-binding protein C1D" evidence="3">
    <location>
        <begin position="20"/>
        <end position="162"/>
    </location>
</feature>
<sequence length="162" mass="18413">MPPLHRAQFFLILAKSATALFTLRLRCRGIHPDDHAVRSENERLRLFEEKLNRYNKINKAPVKPSTTINYQAATRFIEHSLPDLTSEQKTKMRDISKGTGITQNNHKKRKHRSQPENKSASVRAAEFLSKAAKEIVYPDNGGLKGPFAVLQCDSDEEGMQVE</sequence>
<protein>
    <recommendedName>
        <fullName evidence="1">Nuclear nucleic acid-binding protein C1D</fullName>
    </recommendedName>
</protein>
<accession>A0A0K9NJR7</accession>
<feature type="signal peptide" evidence="3">
    <location>
        <begin position="1"/>
        <end position="19"/>
    </location>
</feature>
<keyword evidence="3" id="KW-0732">Signal</keyword>
<comment type="subcellular location">
    <subcellularLocation>
        <location evidence="1">Cytoplasm</location>
    </subcellularLocation>
    <subcellularLocation>
        <location evidence="1">Nucleus</location>
        <location evidence="1">Nucleolus</location>
    </subcellularLocation>
    <subcellularLocation>
        <location evidence="1">Nucleus</location>
    </subcellularLocation>
</comment>
<dbReference type="STRING" id="29655.A0A0K9NJR7"/>
<evidence type="ECO:0000256" key="1">
    <source>
        <dbReference type="RuleBase" id="RU368003"/>
    </source>
</evidence>
<comment type="similarity">
    <text evidence="1">Belongs to the C1D family.</text>
</comment>
<dbReference type="GO" id="GO:0003723">
    <property type="term" value="F:RNA binding"/>
    <property type="evidence" value="ECO:0000318"/>
    <property type="project" value="GO_Central"/>
</dbReference>
<keyword evidence="1" id="KW-0698">rRNA processing</keyword>
<proteinExistence type="inferred from homology"/>
<comment type="function">
    <text evidence="1">Plays a role in the recruitment of the exosome to pre-rRNA to mediate the 3'-5' end processing of the 5.8S rRNA.</text>
</comment>
<name>A0A0K9NJR7_ZOSMR</name>
<comment type="subunit">
    <text evidence="1">Monomer and homodimer.</text>
</comment>
<evidence type="ECO:0000313" key="4">
    <source>
        <dbReference type="EMBL" id="KMZ56863.1"/>
    </source>
</evidence>
<feature type="compositionally biased region" description="Basic and acidic residues" evidence="2">
    <location>
        <begin position="83"/>
        <end position="96"/>
    </location>
</feature>
<keyword evidence="1" id="KW-0539">Nucleus</keyword>
<dbReference type="GO" id="GO:0000178">
    <property type="term" value="C:exosome (RNase complex)"/>
    <property type="evidence" value="ECO:0000318"/>
    <property type="project" value="GO_Central"/>
</dbReference>
<dbReference type="Proteomes" id="UP000036987">
    <property type="component" value="Unassembled WGS sequence"/>
</dbReference>
<dbReference type="GO" id="GO:0003677">
    <property type="term" value="F:DNA binding"/>
    <property type="evidence" value="ECO:0000318"/>
    <property type="project" value="GO_Central"/>
</dbReference>
<dbReference type="GO" id="GO:0005730">
    <property type="term" value="C:nucleolus"/>
    <property type="evidence" value="ECO:0000318"/>
    <property type="project" value="GO_Central"/>
</dbReference>
<gene>
    <name evidence="4" type="ORF">ZOSMA_8G00010</name>
</gene>
<dbReference type="OMA" id="CQSDEKQ"/>
<dbReference type="OrthoDB" id="1421013at2759"/>
<reference evidence="5" key="1">
    <citation type="journal article" date="2016" name="Nature">
        <title>The genome of the seagrass Zostera marina reveals angiosperm adaptation to the sea.</title>
        <authorList>
            <person name="Olsen J.L."/>
            <person name="Rouze P."/>
            <person name="Verhelst B."/>
            <person name="Lin Y.-C."/>
            <person name="Bayer T."/>
            <person name="Collen J."/>
            <person name="Dattolo E."/>
            <person name="De Paoli E."/>
            <person name="Dittami S."/>
            <person name="Maumus F."/>
            <person name="Michel G."/>
            <person name="Kersting A."/>
            <person name="Lauritano C."/>
            <person name="Lohaus R."/>
            <person name="Toepel M."/>
            <person name="Tonon T."/>
            <person name="Vanneste K."/>
            <person name="Amirebrahimi M."/>
            <person name="Brakel J."/>
            <person name="Bostroem C."/>
            <person name="Chovatia M."/>
            <person name="Grimwood J."/>
            <person name="Jenkins J.W."/>
            <person name="Jueterbock A."/>
            <person name="Mraz A."/>
            <person name="Stam W.T."/>
            <person name="Tice H."/>
            <person name="Bornberg-Bauer E."/>
            <person name="Green P.J."/>
            <person name="Pearson G.A."/>
            <person name="Procaccini G."/>
            <person name="Duarte C.M."/>
            <person name="Schmutz J."/>
            <person name="Reusch T.B.H."/>
            <person name="Van de Peer Y."/>
        </authorList>
    </citation>
    <scope>NUCLEOTIDE SEQUENCE [LARGE SCALE GENOMIC DNA]</scope>
    <source>
        <strain evidence="5">cv. Finnish</strain>
    </source>
</reference>
<dbReference type="AlphaFoldDB" id="A0A0K9NJR7"/>
<evidence type="ECO:0000256" key="3">
    <source>
        <dbReference type="SAM" id="SignalP"/>
    </source>
</evidence>
<keyword evidence="1" id="KW-0694">RNA-binding</keyword>
<evidence type="ECO:0000256" key="2">
    <source>
        <dbReference type="SAM" id="MobiDB-lite"/>
    </source>
</evidence>
<dbReference type="GO" id="GO:0000460">
    <property type="term" value="P:maturation of 5.8S rRNA"/>
    <property type="evidence" value="ECO:0000318"/>
    <property type="project" value="GO_Central"/>
</dbReference>
<keyword evidence="5" id="KW-1185">Reference proteome</keyword>
<dbReference type="GO" id="GO:0005737">
    <property type="term" value="C:cytoplasm"/>
    <property type="evidence" value="ECO:0007669"/>
    <property type="project" value="UniProtKB-SubCell"/>
</dbReference>
<dbReference type="PANTHER" id="PTHR15341:SF3">
    <property type="entry name" value="NUCLEAR NUCLEIC ACID-BINDING PROTEIN C1D"/>
    <property type="match status" value="1"/>
</dbReference>
<dbReference type="PANTHER" id="PTHR15341">
    <property type="entry name" value="SUN-COR STEROID HORMONE RECEPTOR CO-REPRESSOR"/>
    <property type="match status" value="1"/>
</dbReference>
<keyword evidence="1" id="KW-0238">DNA-binding</keyword>
<keyword evidence="1" id="KW-0963">Cytoplasm</keyword>
<dbReference type="GO" id="GO:0010468">
    <property type="term" value="P:regulation of gene expression"/>
    <property type="evidence" value="ECO:0000318"/>
    <property type="project" value="GO_Central"/>
</dbReference>
<feature type="region of interest" description="Disordered" evidence="2">
    <location>
        <begin position="83"/>
        <end position="122"/>
    </location>
</feature>
<dbReference type="EMBL" id="LFYR01002110">
    <property type="protein sequence ID" value="KMZ56863.1"/>
    <property type="molecule type" value="Genomic_DNA"/>
</dbReference>
<comment type="caution">
    <text evidence="4">The sequence shown here is derived from an EMBL/GenBank/DDBJ whole genome shotgun (WGS) entry which is preliminary data.</text>
</comment>